<accession>A0ABP7BZB3</accession>
<dbReference type="RefSeq" id="WP_345148583.1">
    <property type="nucleotide sequence ID" value="NZ_BAABEO010000008.1"/>
</dbReference>
<dbReference type="InterPro" id="IPR052366">
    <property type="entry name" value="GTP_Pyrophosphokinase"/>
</dbReference>
<feature type="domain" description="RelA/SpoT" evidence="1">
    <location>
        <begin position="53"/>
        <end position="189"/>
    </location>
</feature>
<dbReference type="Proteomes" id="UP001500752">
    <property type="component" value="Unassembled WGS sequence"/>
</dbReference>
<dbReference type="Gene3D" id="3.30.460.10">
    <property type="entry name" value="Beta Polymerase, domain 2"/>
    <property type="match status" value="1"/>
</dbReference>
<evidence type="ECO:0000313" key="3">
    <source>
        <dbReference type="Proteomes" id="UP001500752"/>
    </source>
</evidence>
<proteinExistence type="predicted"/>
<name>A0ABP7BZB3_9MICC</name>
<dbReference type="SUPFAM" id="SSF81301">
    <property type="entry name" value="Nucleotidyltransferase"/>
    <property type="match status" value="1"/>
</dbReference>
<comment type="caution">
    <text evidence="2">The sequence shown here is derived from an EMBL/GenBank/DDBJ whole genome shotgun (WGS) entry which is preliminary data.</text>
</comment>
<organism evidence="2 3">
    <name type="scientific">Arthrobacter ginkgonis</name>
    <dbReference type="NCBI Taxonomy" id="1630594"/>
    <lineage>
        <taxon>Bacteria</taxon>
        <taxon>Bacillati</taxon>
        <taxon>Actinomycetota</taxon>
        <taxon>Actinomycetes</taxon>
        <taxon>Micrococcales</taxon>
        <taxon>Micrococcaceae</taxon>
        <taxon>Arthrobacter</taxon>
    </lineage>
</organism>
<sequence length="509" mass="56166">MFELRYEEYLDWHESAHKAFLKPALATALRLVEELLDHRIDSVDRGRFRISTSRVKSAQRSFAKLNREKYLSQIDALDDVPGAIDDLVGLRLICNNLSDINTFQEIIGELPIESPTTAHSLAVEHDSHRDYFTSPKPSGYRAYHVNLVVPVPHMKGNRRVRVEVQARTLLQDGWGELTHEDTYKPGSTVPEWILGMSLRMAELLAAVDNIAQDLRTGLDVEAQRSVREVDPQPSEAAVAFVASGPDAVVIPTPREDASSGSPWHDGTGRVPNRDQAAEIEAALISETAAAVRRLRKPLALAVLSQQLTLVFGTEITRVWANFGGFKRFLESVVPEAKLSGPTPGYIHPPNTPIPDGWTTEDTGTGVVPEITRELRTYDKALPLIGPERVDQVIVAVANVLQSLELRHASASNLSASEIDTLARQARSDAEKRGQLVVRPHATYVLQAANQAGRILPATNANDLRHILLDRILAMGELNGLISKSSDTEQEVREWLGLEAAPAPNQRRNS</sequence>
<protein>
    <recommendedName>
        <fullName evidence="1">RelA/SpoT domain-containing protein</fullName>
    </recommendedName>
</protein>
<reference evidence="3" key="1">
    <citation type="journal article" date="2019" name="Int. J. Syst. Evol. Microbiol.">
        <title>The Global Catalogue of Microorganisms (GCM) 10K type strain sequencing project: providing services to taxonomists for standard genome sequencing and annotation.</title>
        <authorList>
            <consortium name="The Broad Institute Genomics Platform"/>
            <consortium name="The Broad Institute Genome Sequencing Center for Infectious Disease"/>
            <person name="Wu L."/>
            <person name="Ma J."/>
        </authorList>
    </citation>
    <scope>NUCLEOTIDE SEQUENCE [LARGE SCALE GENOMIC DNA]</scope>
    <source>
        <strain evidence="3">JCM 30742</strain>
    </source>
</reference>
<keyword evidence="3" id="KW-1185">Reference proteome</keyword>
<gene>
    <name evidence="2" type="ORF">GCM10023081_07500</name>
</gene>
<dbReference type="Pfam" id="PF04607">
    <property type="entry name" value="RelA_SpoT"/>
    <property type="match status" value="1"/>
</dbReference>
<dbReference type="PANTHER" id="PTHR47837:SF1">
    <property type="entry name" value="GTP PYROPHOSPHOKINASE YJBM"/>
    <property type="match status" value="1"/>
</dbReference>
<dbReference type="InterPro" id="IPR007685">
    <property type="entry name" value="RelA_SpoT"/>
</dbReference>
<dbReference type="PANTHER" id="PTHR47837">
    <property type="entry name" value="GTP PYROPHOSPHOKINASE YJBM"/>
    <property type="match status" value="1"/>
</dbReference>
<dbReference type="InterPro" id="IPR043519">
    <property type="entry name" value="NT_sf"/>
</dbReference>
<evidence type="ECO:0000259" key="1">
    <source>
        <dbReference type="SMART" id="SM00954"/>
    </source>
</evidence>
<dbReference type="EMBL" id="BAABEO010000008">
    <property type="protein sequence ID" value="GAA3671660.1"/>
    <property type="molecule type" value="Genomic_DNA"/>
</dbReference>
<dbReference type="CDD" id="cd05399">
    <property type="entry name" value="NT_Rel-Spo_like"/>
    <property type="match status" value="1"/>
</dbReference>
<evidence type="ECO:0000313" key="2">
    <source>
        <dbReference type="EMBL" id="GAA3671660.1"/>
    </source>
</evidence>
<dbReference type="SMART" id="SM00954">
    <property type="entry name" value="RelA_SpoT"/>
    <property type="match status" value="1"/>
</dbReference>